<dbReference type="Proteomes" id="UP001221597">
    <property type="component" value="Chromosome"/>
</dbReference>
<sequence length="339" mass="38039">MSLKKKNTIFLLIVAVSFGLLYWMGTFAEGPKKRTGLGRSPVLSADGEEIIFSYYKKGDAALYTAPASGGKAHLLLQPKTFDSYVRPAYSPNGTKLLYIKEWEVEGKPYSQLMMYDFEKEQSLPLKDLDHYIKEAVFAPDGTHIYFIKAEGYQKSPNSERVMPEDYDIYKMNLDTYKTDRITTFNLYSLSSLQVSNDGKHLMFSLYNGKDLVQLLNLETKKVETIMPGPEYESGAANGPTIGSPALSPDGNSIAFSDVATSSENGTYLYEVFTMNINGDDVEQVTNFHEHVTSPAFFPEGEDLLVTVNQNFAGGLPDYEYWRVSKDGSERNEIIIEIPE</sequence>
<dbReference type="Pfam" id="PF07676">
    <property type="entry name" value="PD40"/>
    <property type="match status" value="1"/>
</dbReference>
<evidence type="ECO:0000313" key="2">
    <source>
        <dbReference type="EMBL" id="WFT76367.1"/>
    </source>
</evidence>
<evidence type="ECO:0000313" key="3">
    <source>
        <dbReference type="Proteomes" id="UP001221597"/>
    </source>
</evidence>
<dbReference type="EMBL" id="CP121671">
    <property type="protein sequence ID" value="WFT76367.1"/>
    <property type="molecule type" value="Genomic_DNA"/>
</dbReference>
<protein>
    <recommendedName>
        <fullName evidence="4">WD40-like Beta Propeller Repeat</fullName>
    </recommendedName>
</protein>
<evidence type="ECO:0000256" key="1">
    <source>
        <dbReference type="ARBA" id="ARBA00009820"/>
    </source>
</evidence>
<name>A0ABY8J1J4_9BACI</name>
<dbReference type="Gene3D" id="2.120.10.30">
    <property type="entry name" value="TolB, C-terminal domain"/>
    <property type="match status" value="2"/>
</dbReference>
<dbReference type="PANTHER" id="PTHR36842">
    <property type="entry name" value="PROTEIN TOLB HOMOLOG"/>
    <property type="match status" value="1"/>
</dbReference>
<dbReference type="InterPro" id="IPR011042">
    <property type="entry name" value="6-blade_b-propeller_TolB-like"/>
</dbReference>
<accession>A0ABY8J1J4</accession>
<reference evidence="2 3" key="1">
    <citation type="submission" date="2023-04" db="EMBL/GenBank/DDBJ databases">
        <title>Genome sequence of Halobacillus naozhouensis KACC 21980.</title>
        <authorList>
            <person name="Kim S."/>
            <person name="Heo J."/>
            <person name="Kwon S.-W."/>
        </authorList>
    </citation>
    <scope>NUCLEOTIDE SEQUENCE [LARGE SCALE GENOMIC DNA]</scope>
    <source>
        <strain evidence="2 3">KCTC 13234</strain>
    </source>
</reference>
<organism evidence="2 3">
    <name type="scientific">Halobacillus naozhouensis</name>
    <dbReference type="NCBI Taxonomy" id="554880"/>
    <lineage>
        <taxon>Bacteria</taxon>
        <taxon>Bacillati</taxon>
        <taxon>Bacillota</taxon>
        <taxon>Bacilli</taxon>
        <taxon>Bacillales</taxon>
        <taxon>Bacillaceae</taxon>
        <taxon>Halobacillus</taxon>
    </lineage>
</organism>
<comment type="similarity">
    <text evidence="1">Belongs to the TolB family.</text>
</comment>
<dbReference type="PANTHER" id="PTHR36842:SF1">
    <property type="entry name" value="PROTEIN TOLB"/>
    <property type="match status" value="1"/>
</dbReference>
<evidence type="ECO:0008006" key="4">
    <source>
        <dbReference type="Google" id="ProtNLM"/>
    </source>
</evidence>
<dbReference type="RefSeq" id="WP_283078321.1">
    <property type="nucleotide sequence ID" value="NZ_CP121671.1"/>
</dbReference>
<keyword evidence="3" id="KW-1185">Reference proteome</keyword>
<gene>
    <name evidence="2" type="ORF">P9989_08390</name>
</gene>
<proteinExistence type="inferred from homology"/>
<dbReference type="SUPFAM" id="SSF69304">
    <property type="entry name" value="Tricorn protease N-terminal domain"/>
    <property type="match status" value="1"/>
</dbReference>
<dbReference type="InterPro" id="IPR011659">
    <property type="entry name" value="WD40"/>
</dbReference>